<comment type="caution">
    <text evidence="6">The sequence shown here is derived from an EMBL/GenBank/DDBJ whole genome shotgun (WGS) entry which is preliminary data.</text>
</comment>
<evidence type="ECO:0000256" key="4">
    <source>
        <dbReference type="PROSITE-ProRule" id="PRU00335"/>
    </source>
</evidence>
<organism evidence="6 7">
    <name type="scientific">Cryobacterium melibiosiphilum</name>
    <dbReference type="NCBI Taxonomy" id="995039"/>
    <lineage>
        <taxon>Bacteria</taxon>
        <taxon>Bacillati</taxon>
        <taxon>Actinomycetota</taxon>
        <taxon>Actinomycetes</taxon>
        <taxon>Micrococcales</taxon>
        <taxon>Microbacteriaceae</taxon>
        <taxon>Cryobacterium</taxon>
    </lineage>
</organism>
<keyword evidence="7" id="KW-1185">Reference proteome</keyword>
<dbReference type="EMBL" id="QZVS01000090">
    <property type="protein sequence ID" value="RJT87396.1"/>
    <property type="molecule type" value="Genomic_DNA"/>
</dbReference>
<keyword evidence="3" id="KW-0804">Transcription</keyword>
<gene>
    <name evidence="6" type="ORF">D6T64_15295</name>
</gene>
<dbReference type="InterPro" id="IPR023772">
    <property type="entry name" value="DNA-bd_HTH_TetR-type_CS"/>
</dbReference>
<proteinExistence type="predicted"/>
<keyword evidence="2 4" id="KW-0238">DNA-binding</keyword>
<evidence type="ECO:0000313" key="7">
    <source>
        <dbReference type="Proteomes" id="UP000272015"/>
    </source>
</evidence>
<dbReference type="SUPFAM" id="SSF46689">
    <property type="entry name" value="Homeodomain-like"/>
    <property type="match status" value="1"/>
</dbReference>
<dbReference type="PRINTS" id="PR00455">
    <property type="entry name" value="HTHTETR"/>
</dbReference>
<dbReference type="InterPro" id="IPR001647">
    <property type="entry name" value="HTH_TetR"/>
</dbReference>
<evidence type="ECO:0000256" key="1">
    <source>
        <dbReference type="ARBA" id="ARBA00023015"/>
    </source>
</evidence>
<dbReference type="PANTHER" id="PTHR47506">
    <property type="entry name" value="TRANSCRIPTIONAL REGULATORY PROTEIN"/>
    <property type="match status" value="1"/>
</dbReference>
<dbReference type="Gene3D" id="1.10.357.10">
    <property type="entry name" value="Tetracycline Repressor, domain 2"/>
    <property type="match status" value="1"/>
</dbReference>
<name>A0A3A5MMY5_9MICO</name>
<dbReference type="InterPro" id="IPR047923">
    <property type="entry name" value="ArpA-like"/>
</dbReference>
<dbReference type="PROSITE" id="PS50977">
    <property type="entry name" value="HTH_TETR_2"/>
    <property type="match status" value="1"/>
</dbReference>
<keyword evidence="1" id="KW-0805">Transcription regulation</keyword>
<dbReference type="Pfam" id="PF00440">
    <property type="entry name" value="TetR_N"/>
    <property type="match status" value="1"/>
</dbReference>
<dbReference type="InterPro" id="IPR054126">
    <property type="entry name" value="CprB_TetR_C"/>
</dbReference>
<dbReference type="NCBIfam" id="NF041196">
    <property type="entry name" value="ScbR_bind_reg"/>
    <property type="match status" value="1"/>
</dbReference>
<dbReference type="RefSeq" id="WP_119975541.1">
    <property type="nucleotide sequence ID" value="NZ_JBHSQA010000003.1"/>
</dbReference>
<dbReference type="PROSITE" id="PS01081">
    <property type="entry name" value="HTH_TETR_1"/>
    <property type="match status" value="1"/>
</dbReference>
<dbReference type="InterPro" id="IPR036271">
    <property type="entry name" value="Tet_transcr_reg_TetR-rel_C_sf"/>
</dbReference>
<dbReference type="Pfam" id="PF21935">
    <property type="entry name" value="TetR_C_45"/>
    <property type="match status" value="1"/>
</dbReference>
<dbReference type="OrthoDB" id="3237195at2"/>
<dbReference type="Proteomes" id="UP000272015">
    <property type="component" value="Unassembled WGS sequence"/>
</dbReference>
<evidence type="ECO:0000256" key="2">
    <source>
        <dbReference type="ARBA" id="ARBA00023125"/>
    </source>
</evidence>
<accession>A0A3A5MMY5</accession>
<dbReference type="InterPro" id="IPR009057">
    <property type="entry name" value="Homeodomain-like_sf"/>
</dbReference>
<dbReference type="GO" id="GO:0003677">
    <property type="term" value="F:DNA binding"/>
    <property type="evidence" value="ECO:0007669"/>
    <property type="project" value="UniProtKB-UniRule"/>
</dbReference>
<reference evidence="6 7" key="1">
    <citation type="submission" date="2018-09" db="EMBL/GenBank/DDBJ databases">
        <title>Novel species of Cryobacterium.</title>
        <authorList>
            <person name="Liu Q."/>
            <person name="Xin Y.-H."/>
        </authorList>
    </citation>
    <scope>NUCLEOTIDE SEQUENCE [LARGE SCALE GENOMIC DNA]</scope>
    <source>
        <strain evidence="6 7">Hh39</strain>
    </source>
</reference>
<protein>
    <submittedName>
        <fullName evidence="6">TetR/AcrR family transcriptional regulator</fullName>
    </submittedName>
</protein>
<sequence>MAQQARAVVTRAAIISGAAAVFQQRGYGSTSLADVCAEAGVTKGALYFHFDSKEALARAIIESQHELSSAIGRDLVASNMRGLNAMIVMTLEIADQLHNNPVVSAGVRLTIEAANFASPVDAPYLDWMKAAEVFLRRGQVEGDITETVEVCSAAHFLISGFTGVQVVSDVLTRREDIQQRLVEMWHMLLPGLVPTDRLADLLTLPERIRASRQAALGQH</sequence>
<dbReference type="PANTHER" id="PTHR47506:SF1">
    <property type="entry name" value="HTH-TYPE TRANSCRIPTIONAL REGULATOR YJDC"/>
    <property type="match status" value="1"/>
</dbReference>
<evidence type="ECO:0000256" key="3">
    <source>
        <dbReference type="ARBA" id="ARBA00023163"/>
    </source>
</evidence>
<dbReference type="AlphaFoldDB" id="A0A3A5MMY5"/>
<feature type="domain" description="HTH tetR-type" evidence="5">
    <location>
        <begin position="8"/>
        <end position="68"/>
    </location>
</feature>
<evidence type="ECO:0000313" key="6">
    <source>
        <dbReference type="EMBL" id="RJT87396.1"/>
    </source>
</evidence>
<feature type="DNA-binding region" description="H-T-H motif" evidence="4">
    <location>
        <begin position="31"/>
        <end position="50"/>
    </location>
</feature>
<evidence type="ECO:0000259" key="5">
    <source>
        <dbReference type="PROSITE" id="PS50977"/>
    </source>
</evidence>
<dbReference type="SUPFAM" id="SSF48498">
    <property type="entry name" value="Tetracyclin repressor-like, C-terminal domain"/>
    <property type="match status" value="1"/>
</dbReference>